<dbReference type="InterPro" id="IPR019734">
    <property type="entry name" value="TPR_rpt"/>
</dbReference>
<dbReference type="PANTHER" id="PTHR10098">
    <property type="entry name" value="RAPSYN-RELATED"/>
    <property type="match status" value="1"/>
</dbReference>
<gene>
    <name evidence="2" type="ORF">C7H19_02815</name>
</gene>
<sequence>MKLAQLRSLILIILFFLSLQIALLFPVNSSELIEQGKRLMTAEQFQEAAQTWQEVANDFATKGDHLNQAMALSNLSLSEQKLGKWKQAQENLNLSLKIIQEQQKTPEQQKILASTLDIQGQLQLTLGQPSIALETWQQAANIYREIGASNNLTQNQINQAQAMQDLGLHPLACETLLTALEIEHQNCSITPQQLEKITTQATKSQILALRSLGNVLRVVGKLEQSQQVLLLSGQLAQQIGDRQNLAAIYLSMGNTAGALARKKPQETTINEPVECLKDDLDYFNQKAIDCYRKAENYPNTQLQAQLNLLSLSLQTQELAEVPTLIANIQTNLATLPASQSNISAHLKLAQNLICLQSELNSQQPVSPIVQQCPIVKPKIAQVPSKPEIERIITVALDKSQQIENQQLFANALGYLGEIKRQMGDIKKAQQLTEQALQVLSLSKNAHLTYLWQWQLGYLYQIQGKTQEAIQIYTLAFENLQSLRGDLVTSNPDLQFTFRDSVEPVYRELVALLLQEDTPSQENLNQARNIIEALQLAELNNFFQEACLDAKPQLIEQLDPHAAIIYPIILPKRLTVILSLPQQPLHYYTTELKDPEDLNRTYDDLFANLNPFISSPDPLRPHQQFYDWLIRPAKTELEKNGIKTLVFVLDGVLRNVPLSALHDGQQYLIEQYNVVITPGLQLLKARSLSPQDFKTLAGGLAQARQGFPSLPGVKKEVQEIAQIVPTEVLLDDAFTSDRLKSANKTTPFPVVHLATHGQFSSQAENTFLLTWNERVNVKDIDQLLQERVANPIELLILSACQTAVGDQRAALGLAGVAVRSGARSTLATLWSVQDQSTADLMTRFYVLFNQGDLSKAEAVRQAQLYLLRSSQYHHPYYWAPFVLIGNWL</sequence>
<feature type="domain" description="CHAT" evidence="1">
    <location>
        <begin position="620"/>
        <end position="885"/>
    </location>
</feature>
<dbReference type="InterPro" id="IPR011990">
    <property type="entry name" value="TPR-like_helical_dom_sf"/>
</dbReference>
<evidence type="ECO:0000259" key="1">
    <source>
        <dbReference type="Pfam" id="PF12770"/>
    </source>
</evidence>
<organism evidence="2 3">
    <name type="scientific">Aphanothece hegewaldii CCALA 016</name>
    <dbReference type="NCBI Taxonomy" id="2107694"/>
    <lineage>
        <taxon>Bacteria</taxon>
        <taxon>Bacillati</taxon>
        <taxon>Cyanobacteriota</taxon>
        <taxon>Cyanophyceae</taxon>
        <taxon>Oscillatoriophycideae</taxon>
        <taxon>Chroococcales</taxon>
        <taxon>Aphanothecaceae</taxon>
        <taxon>Aphanothece</taxon>
    </lineage>
</organism>
<reference evidence="2 3" key="2">
    <citation type="submission" date="2018-03" db="EMBL/GenBank/DDBJ databases">
        <authorList>
            <person name="Keele B.F."/>
        </authorList>
    </citation>
    <scope>NUCLEOTIDE SEQUENCE [LARGE SCALE GENOMIC DNA]</scope>
    <source>
        <strain evidence="2 3">CCALA 016</strain>
    </source>
</reference>
<dbReference type="OrthoDB" id="446317at2"/>
<dbReference type="SMART" id="SM00028">
    <property type="entry name" value="TPR"/>
    <property type="match status" value="4"/>
</dbReference>
<evidence type="ECO:0000313" key="2">
    <source>
        <dbReference type="EMBL" id="PSF39001.1"/>
    </source>
</evidence>
<dbReference type="Pfam" id="PF13424">
    <property type="entry name" value="TPR_12"/>
    <property type="match status" value="1"/>
</dbReference>
<dbReference type="Gene3D" id="1.25.40.10">
    <property type="entry name" value="Tetratricopeptide repeat domain"/>
    <property type="match status" value="3"/>
</dbReference>
<protein>
    <recommendedName>
        <fullName evidence="1">CHAT domain-containing protein</fullName>
    </recommendedName>
</protein>
<reference evidence="2 3" key="1">
    <citation type="submission" date="2018-03" db="EMBL/GenBank/DDBJ databases">
        <title>The ancient ancestry and fast evolution of plastids.</title>
        <authorList>
            <person name="Moore K.R."/>
            <person name="Magnabosco C."/>
            <person name="Momper L."/>
            <person name="Gold D.A."/>
            <person name="Bosak T."/>
            <person name="Fournier G.P."/>
        </authorList>
    </citation>
    <scope>NUCLEOTIDE SEQUENCE [LARGE SCALE GENOMIC DNA]</scope>
    <source>
        <strain evidence="2 3">CCALA 016</strain>
    </source>
</reference>
<dbReference type="EMBL" id="PXOH01000002">
    <property type="protein sequence ID" value="PSF39001.1"/>
    <property type="molecule type" value="Genomic_DNA"/>
</dbReference>
<proteinExistence type="predicted"/>
<dbReference type="Proteomes" id="UP000239001">
    <property type="component" value="Unassembled WGS sequence"/>
</dbReference>
<dbReference type="AlphaFoldDB" id="A0A2T1M2M8"/>
<dbReference type="SUPFAM" id="SSF48452">
    <property type="entry name" value="TPR-like"/>
    <property type="match status" value="2"/>
</dbReference>
<evidence type="ECO:0000313" key="3">
    <source>
        <dbReference type="Proteomes" id="UP000239001"/>
    </source>
</evidence>
<dbReference type="RefSeq" id="WP_106455367.1">
    <property type="nucleotide sequence ID" value="NZ_PXOH01000002.1"/>
</dbReference>
<dbReference type="PANTHER" id="PTHR10098:SF112">
    <property type="entry name" value="SLR0380 PROTEIN"/>
    <property type="match status" value="1"/>
</dbReference>
<dbReference type="Pfam" id="PF12770">
    <property type="entry name" value="CHAT"/>
    <property type="match status" value="1"/>
</dbReference>
<accession>A0A2T1M2M8</accession>
<keyword evidence="3" id="KW-1185">Reference proteome</keyword>
<comment type="caution">
    <text evidence="2">The sequence shown here is derived from an EMBL/GenBank/DDBJ whole genome shotgun (WGS) entry which is preliminary data.</text>
</comment>
<dbReference type="InterPro" id="IPR024983">
    <property type="entry name" value="CHAT_dom"/>
</dbReference>
<name>A0A2T1M2M8_9CHRO</name>